<dbReference type="EMBL" id="OCPC01000003">
    <property type="protein sequence ID" value="SOE17768.1"/>
    <property type="molecule type" value="Genomic_DNA"/>
</dbReference>
<evidence type="ECO:0000313" key="1">
    <source>
        <dbReference type="EMBL" id="SOE17768.1"/>
    </source>
</evidence>
<evidence type="ECO:0000313" key="2">
    <source>
        <dbReference type="Proteomes" id="UP000219465"/>
    </source>
</evidence>
<protein>
    <submittedName>
        <fullName evidence="1">Uncharacterized protein</fullName>
    </submittedName>
</protein>
<keyword evidence="2" id="KW-1185">Reference proteome</keyword>
<reference evidence="2" key="1">
    <citation type="submission" date="2017-08" db="EMBL/GenBank/DDBJ databases">
        <authorList>
            <person name="Varghese N."/>
            <person name="Submissions S."/>
        </authorList>
    </citation>
    <scope>NUCLEOTIDE SEQUENCE [LARGE SCALE GENOMIC DNA]</scope>
    <source>
        <strain evidence="2">KCTC 23107</strain>
    </source>
</reference>
<organism evidence="1 2">
    <name type="scientific">Hoeflea halophila</name>
    <dbReference type="NCBI Taxonomy" id="714899"/>
    <lineage>
        <taxon>Bacteria</taxon>
        <taxon>Pseudomonadati</taxon>
        <taxon>Pseudomonadota</taxon>
        <taxon>Alphaproteobacteria</taxon>
        <taxon>Hyphomicrobiales</taxon>
        <taxon>Rhizobiaceae</taxon>
        <taxon>Hoeflea</taxon>
    </lineage>
</organism>
<dbReference type="AlphaFoldDB" id="A0A286ICB4"/>
<sequence length="55" mass="6104">MTTESTNCVSRFFSAARQSLNFAFQAERLAHTPDAAFKALGTTRQQALRNLADQL</sequence>
<dbReference type="Proteomes" id="UP000219465">
    <property type="component" value="Unassembled WGS sequence"/>
</dbReference>
<accession>A0A286ICB4</accession>
<dbReference type="RefSeq" id="WP_179759054.1">
    <property type="nucleotide sequence ID" value="NZ_OCPC01000003.1"/>
</dbReference>
<gene>
    <name evidence="1" type="ORF">SAMN05877838_2671</name>
</gene>
<proteinExistence type="predicted"/>
<name>A0A286ICB4_9HYPH</name>